<dbReference type="InterPro" id="IPR000878">
    <property type="entry name" value="4pyrrol_Mease"/>
</dbReference>
<name>A0A2W4RF07_9GAMM</name>
<organism evidence="2 3">
    <name type="scientific">Candidatus Methylumidiphilus alinenensis</name>
    <dbReference type="NCBI Taxonomy" id="2202197"/>
    <lineage>
        <taxon>Bacteria</taxon>
        <taxon>Pseudomonadati</taxon>
        <taxon>Pseudomonadota</taxon>
        <taxon>Gammaproteobacteria</taxon>
        <taxon>Methylococcales</taxon>
        <taxon>Candidatus Methylumidiphilus</taxon>
    </lineage>
</organism>
<dbReference type="Proteomes" id="UP000249396">
    <property type="component" value="Unassembled WGS sequence"/>
</dbReference>
<proteinExistence type="predicted"/>
<dbReference type="SUPFAM" id="SSF53790">
    <property type="entry name" value="Tetrapyrrole methylase"/>
    <property type="match status" value="1"/>
</dbReference>
<gene>
    <name evidence="2" type="ORF">DM484_07690</name>
</gene>
<protein>
    <recommendedName>
        <fullName evidence="1">Tetrapyrrole methylase domain-containing protein</fullName>
    </recommendedName>
</protein>
<dbReference type="AlphaFoldDB" id="A0A2W4RF07"/>
<feature type="domain" description="Tetrapyrrole methylase" evidence="1">
    <location>
        <begin position="46"/>
        <end position="184"/>
    </location>
</feature>
<dbReference type="InterPro" id="IPR035996">
    <property type="entry name" value="4pyrrol_Methylase_sf"/>
</dbReference>
<dbReference type="EMBL" id="QJPH01000256">
    <property type="protein sequence ID" value="PZN81753.1"/>
    <property type="molecule type" value="Genomic_DNA"/>
</dbReference>
<evidence type="ECO:0000259" key="1">
    <source>
        <dbReference type="Pfam" id="PF00590"/>
    </source>
</evidence>
<accession>A0A2W4RF07</accession>
<comment type="caution">
    <text evidence="2">The sequence shown here is derived from an EMBL/GenBank/DDBJ whole genome shotgun (WGS) entry which is preliminary data.</text>
</comment>
<dbReference type="Pfam" id="PF00590">
    <property type="entry name" value="TP_methylase"/>
    <property type="match status" value="1"/>
</dbReference>
<dbReference type="InterPro" id="IPR014777">
    <property type="entry name" value="4pyrrole_Mease_sub1"/>
</dbReference>
<dbReference type="CDD" id="cd19916">
    <property type="entry name" value="OphMA_like"/>
    <property type="match status" value="1"/>
</dbReference>
<evidence type="ECO:0000313" key="3">
    <source>
        <dbReference type="Proteomes" id="UP000249396"/>
    </source>
</evidence>
<dbReference type="Gene3D" id="3.40.1010.10">
    <property type="entry name" value="Cobalt-precorrin-4 Transmethylase, Domain 1"/>
    <property type="match status" value="1"/>
</dbReference>
<reference evidence="2 3" key="1">
    <citation type="journal article" date="2018" name="Aquat. Microb. Ecol.">
        <title>Gammaproteobacterial methanotrophs dominate.</title>
        <authorList>
            <person name="Rissanen A.J."/>
            <person name="Saarenheimo J."/>
            <person name="Tiirola M."/>
            <person name="Peura S."/>
            <person name="Aalto S.L."/>
            <person name="Karvinen A."/>
            <person name="Nykanen H."/>
        </authorList>
    </citation>
    <scope>NUCLEOTIDE SEQUENCE [LARGE SCALE GENOMIC DNA]</scope>
    <source>
        <strain evidence="2">AMbin10</strain>
    </source>
</reference>
<dbReference type="GO" id="GO:0008168">
    <property type="term" value="F:methyltransferase activity"/>
    <property type="evidence" value="ECO:0007669"/>
    <property type="project" value="InterPro"/>
</dbReference>
<evidence type="ECO:0000313" key="2">
    <source>
        <dbReference type="EMBL" id="PZN81753.1"/>
    </source>
</evidence>
<sequence length="789" mass="86327">MNTNTNFPTPQQHASAWESLARAIATRAGKVMETAPTIPPSVVGELTIIGSGIESVGFTLGDEDLLRTADAVFFCVADPSTVVWVKSIRPDAYDLYVLYDDSKPRYTTYMQMAESMLHFVREGKKVTAIYYGHPGIFVLATHRAILIARREGHKAVMRPAVCALDCLCADLGVDPCHPGMQTHEATDMLIRGRIPDTSLHVVLWQVGLIGEMGYRRQGYLNQNFSVFIDYLQQHYGEDYPVTNYVASRYPTIPPMIDTLPLSALHDPKKQVQVTGISTFYLAPKLAAESDPSMLERLGMLKPGQTVRPADGPLREIGRYGPRERKAFESFAKFRIPKAYQWQNDTAASRFIIALRQDFSLRELYASNPQAALDSPAWRGLSQRERSFLARRDAGSVQVAAKGLGDSPAENRAFLDALFNQKAFLTQFSRRLAAGGKDPRQTLGDWSASQGFPLDWARLRGDKDWMARHHLFPWAGAYQTKDGQLLMLTGDGPKAKLWLDGSRVRSISYRLGELHWQAKGGENGFFKTDVDLAGRRRLVGALWPDGEVAAPRHRCIALEAEPGTQNLSQALGRYLSADSPDALDIEVAQTAERGRHIQVALNGSVLAGPVAYAGRKLTVGSRTFELASNGPGGPGIWIRQALLPPALACEYAVSTVGGGALQTFALSAETVWVNGQTPAVWDRQGTTIAWHGGPTACPSGQVTLIVDAATLCPGVFGLVGTSTGDVRKCFGQASLPPDAYWPDPQFGLSATAWKHYLTAATQGAGFFWYPWEKASMAAKLVNTRLSGLMP</sequence>